<keyword evidence="1 2" id="KW-0808">Transferase</keyword>
<reference evidence="2" key="1">
    <citation type="journal article" date="2021" name="Nat. Commun.">
        <title>Genetic determinants of endophytism in the Arabidopsis root mycobiome.</title>
        <authorList>
            <person name="Mesny F."/>
            <person name="Miyauchi S."/>
            <person name="Thiergart T."/>
            <person name="Pickel B."/>
            <person name="Atanasova L."/>
            <person name="Karlsson M."/>
            <person name="Huettel B."/>
            <person name="Barry K.W."/>
            <person name="Haridas S."/>
            <person name="Chen C."/>
            <person name="Bauer D."/>
            <person name="Andreopoulos W."/>
            <person name="Pangilinan J."/>
            <person name="LaButti K."/>
            <person name="Riley R."/>
            <person name="Lipzen A."/>
            <person name="Clum A."/>
            <person name="Drula E."/>
            <person name="Henrissat B."/>
            <person name="Kohler A."/>
            <person name="Grigoriev I.V."/>
            <person name="Martin F.M."/>
            <person name="Hacquard S."/>
        </authorList>
    </citation>
    <scope>NUCLEOTIDE SEQUENCE</scope>
    <source>
        <strain evidence="2">MPI-SDFR-AT-0073</strain>
    </source>
</reference>
<dbReference type="Gene3D" id="3.30.559.10">
    <property type="entry name" value="Chloramphenicol acetyltransferase-like domain"/>
    <property type="match status" value="2"/>
</dbReference>
<dbReference type="GO" id="GO:0044550">
    <property type="term" value="P:secondary metabolite biosynthetic process"/>
    <property type="evidence" value="ECO:0007669"/>
    <property type="project" value="TreeGrafter"/>
</dbReference>
<organism evidence="2 3">
    <name type="scientific">Truncatella angustata</name>
    <dbReference type="NCBI Taxonomy" id="152316"/>
    <lineage>
        <taxon>Eukaryota</taxon>
        <taxon>Fungi</taxon>
        <taxon>Dikarya</taxon>
        <taxon>Ascomycota</taxon>
        <taxon>Pezizomycotina</taxon>
        <taxon>Sordariomycetes</taxon>
        <taxon>Xylariomycetidae</taxon>
        <taxon>Amphisphaeriales</taxon>
        <taxon>Sporocadaceae</taxon>
        <taxon>Truncatella</taxon>
    </lineage>
</organism>
<dbReference type="InterPro" id="IPR050317">
    <property type="entry name" value="Plant_Fungal_Acyltransferase"/>
</dbReference>
<evidence type="ECO:0000313" key="3">
    <source>
        <dbReference type="Proteomes" id="UP000758603"/>
    </source>
</evidence>
<evidence type="ECO:0000256" key="1">
    <source>
        <dbReference type="ARBA" id="ARBA00022679"/>
    </source>
</evidence>
<protein>
    <submittedName>
        <fullName evidence="2">Transferase family-domain-containing protein</fullName>
    </submittedName>
</protein>
<dbReference type="AlphaFoldDB" id="A0A9P8RIF0"/>
<accession>A0A9P8RIF0</accession>
<dbReference type="Pfam" id="PF02458">
    <property type="entry name" value="Transferase"/>
    <property type="match status" value="1"/>
</dbReference>
<dbReference type="OrthoDB" id="671439at2759"/>
<name>A0A9P8RIF0_9PEZI</name>
<dbReference type="InterPro" id="IPR023213">
    <property type="entry name" value="CAT-like_dom_sf"/>
</dbReference>
<dbReference type="PANTHER" id="PTHR31642">
    <property type="entry name" value="TRICHOTHECENE 3-O-ACETYLTRANSFERASE"/>
    <property type="match status" value="1"/>
</dbReference>
<dbReference type="EMBL" id="JAGPXC010000009">
    <property type="protein sequence ID" value="KAH6646614.1"/>
    <property type="molecule type" value="Genomic_DNA"/>
</dbReference>
<evidence type="ECO:0000313" key="2">
    <source>
        <dbReference type="EMBL" id="KAH6646614.1"/>
    </source>
</evidence>
<dbReference type="PANTHER" id="PTHR31642:SF310">
    <property type="entry name" value="FATTY ALCOHOL:CAFFEOYL-COA ACYLTRANSFERASE"/>
    <property type="match status" value="1"/>
</dbReference>
<comment type="caution">
    <text evidence="2">The sequence shown here is derived from an EMBL/GenBank/DDBJ whole genome shotgun (WGS) entry which is preliminary data.</text>
</comment>
<keyword evidence="3" id="KW-1185">Reference proteome</keyword>
<dbReference type="RefSeq" id="XP_045953128.1">
    <property type="nucleotide sequence ID" value="XM_046108109.1"/>
</dbReference>
<dbReference type="GeneID" id="70137000"/>
<gene>
    <name evidence="2" type="ORF">BKA67DRAFT_663020</name>
</gene>
<dbReference type="GO" id="GO:0016747">
    <property type="term" value="F:acyltransferase activity, transferring groups other than amino-acyl groups"/>
    <property type="evidence" value="ECO:0007669"/>
    <property type="project" value="TreeGrafter"/>
</dbReference>
<proteinExistence type="predicted"/>
<dbReference type="Proteomes" id="UP000758603">
    <property type="component" value="Unassembled WGS sequence"/>
</dbReference>
<sequence length="495" mass="54226">MANIQEIRVRPLTAAIGSQDEIFQLSDLDHLMPKLYVHMVEIFELPKHADRTTIVSNLVKGLERTLVDYPILTGTLHFDNEARRIVVKKQPSSSLGLYVKEATDNDIPSFAVLDKYDFPVHLLDSPKVLPSLFVAEHWNPVPGNDISSDGPAVAGAQVTFIDGGLILGLAIPHQVCDGPGFERLLTTWARYASAAINGAAINDLASSASQVPSRSILAAKSKPSLSLEDLQKLGDKFPTIKARDGPPAPPPADFKMPVVKTRVWHFPKSKLQLLKAQCSKGLESGTWISTYDAILAIMWRATVRAKSPLLNPDPSAPSKAVHAVNGRGRADPPISDRYIGAVITLPQSKVLTIAEVLGDLEATLPVLAGTVRASTASITSEYLDDLVKFAAGSHDLRWVELEMNWILGLDCMAFDWHTMKSYRDHNFGFGGPAALRWPHPGFEGFFFVLPTRANVRNAGEDEGIEVCFGLEENCYAELEKDEEFARYAEQRGLGI</sequence>